<protein>
    <recommendedName>
        <fullName evidence="2">CAAX prenyl protease 2/Lysostaphin resistance protein A-like domain-containing protein</fullName>
    </recommendedName>
</protein>
<organism evidence="3 4">
    <name type="scientific">Mucilaginibacter gracilis</name>
    <dbReference type="NCBI Taxonomy" id="423350"/>
    <lineage>
        <taxon>Bacteria</taxon>
        <taxon>Pseudomonadati</taxon>
        <taxon>Bacteroidota</taxon>
        <taxon>Sphingobacteriia</taxon>
        <taxon>Sphingobacteriales</taxon>
        <taxon>Sphingobacteriaceae</taxon>
        <taxon>Mucilaginibacter</taxon>
    </lineage>
</organism>
<keyword evidence="1" id="KW-1133">Transmembrane helix</keyword>
<evidence type="ECO:0000256" key="1">
    <source>
        <dbReference type="SAM" id="Phobius"/>
    </source>
</evidence>
<dbReference type="InterPro" id="IPR003675">
    <property type="entry name" value="Rce1/LyrA-like_dom"/>
</dbReference>
<reference evidence="3 4" key="1">
    <citation type="submission" date="2018-10" db="EMBL/GenBank/DDBJ databases">
        <title>Genomic Encyclopedia of Archaeal and Bacterial Type Strains, Phase II (KMG-II): from individual species to whole genera.</title>
        <authorList>
            <person name="Goeker M."/>
        </authorList>
    </citation>
    <scope>NUCLEOTIDE SEQUENCE [LARGE SCALE GENOMIC DNA]</scope>
    <source>
        <strain evidence="3 4">DSM 18602</strain>
    </source>
</reference>
<dbReference type="EMBL" id="RBKU01000001">
    <property type="protein sequence ID" value="RKR80949.1"/>
    <property type="molecule type" value="Genomic_DNA"/>
</dbReference>
<evidence type="ECO:0000313" key="3">
    <source>
        <dbReference type="EMBL" id="RKR80949.1"/>
    </source>
</evidence>
<keyword evidence="1" id="KW-0472">Membrane</keyword>
<proteinExistence type="predicted"/>
<dbReference type="PANTHER" id="PTHR43592">
    <property type="entry name" value="CAAX AMINO TERMINAL PROTEASE"/>
    <property type="match status" value="1"/>
</dbReference>
<feature type="transmembrane region" description="Helical" evidence="1">
    <location>
        <begin position="63"/>
        <end position="81"/>
    </location>
</feature>
<dbReference type="Pfam" id="PF02517">
    <property type="entry name" value="Rce1-like"/>
    <property type="match status" value="1"/>
</dbReference>
<dbReference type="RefSeq" id="WP_121196757.1">
    <property type="nucleotide sequence ID" value="NZ_RBKU01000001.1"/>
</dbReference>
<dbReference type="OrthoDB" id="1523022at2"/>
<sequence>MTDSYNDRIHPAGQFFILVVITFGMMIAGGVVGAGIIWMFYGLDPLLSLIKAGVTPQVVNELWVLQVTSTTIPLFAGPFVFAKFVVKKPGAYLKATVKFNPLLLVMVFAVMIFSTPLMELLININQKMVFPKFLKGVEQWMRDSETEAAKETSILLALKSVWQMLWALLVVGFLTAVAEEFLFRGCIQTIFTRLTKNPHLGIWLAAILFSAIHMQFFGFLPRLMLGVFFGYFVLWSGSTWTSVWGHFINNGTAVVVTYLYKQKTIAVNPDDQHIFNYGHYTFSLIITLLLFFVYRKLTVTKTQQATL</sequence>
<keyword evidence="1" id="KW-0812">Transmembrane</keyword>
<keyword evidence="4" id="KW-1185">Reference proteome</keyword>
<feature type="domain" description="CAAX prenyl protease 2/Lysostaphin resistance protein A-like" evidence="2">
    <location>
        <begin position="162"/>
        <end position="251"/>
    </location>
</feature>
<dbReference type="GO" id="GO:0004175">
    <property type="term" value="F:endopeptidase activity"/>
    <property type="evidence" value="ECO:0007669"/>
    <property type="project" value="UniProtKB-ARBA"/>
</dbReference>
<dbReference type="PANTHER" id="PTHR43592:SF15">
    <property type="entry name" value="CAAX AMINO TERMINAL PROTEASE FAMILY PROTEIN"/>
    <property type="match status" value="1"/>
</dbReference>
<dbReference type="AlphaFoldDB" id="A0A495IYP8"/>
<comment type="caution">
    <text evidence="3">The sequence shown here is derived from an EMBL/GenBank/DDBJ whole genome shotgun (WGS) entry which is preliminary data.</text>
</comment>
<feature type="transmembrane region" description="Helical" evidence="1">
    <location>
        <begin position="164"/>
        <end position="183"/>
    </location>
</feature>
<evidence type="ECO:0000259" key="2">
    <source>
        <dbReference type="Pfam" id="PF02517"/>
    </source>
</evidence>
<gene>
    <name evidence="3" type="ORF">BDD43_1087</name>
</gene>
<name>A0A495IYP8_9SPHI</name>
<dbReference type="Proteomes" id="UP000268007">
    <property type="component" value="Unassembled WGS sequence"/>
</dbReference>
<feature type="transmembrane region" description="Helical" evidence="1">
    <location>
        <begin position="15"/>
        <end position="43"/>
    </location>
</feature>
<feature type="transmembrane region" description="Helical" evidence="1">
    <location>
        <begin position="203"/>
        <end position="234"/>
    </location>
</feature>
<feature type="transmembrane region" description="Helical" evidence="1">
    <location>
        <begin position="102"/>
        <end position="124"/>
    </location>
</feature>
<dbReference type="GO" id="GO:0080120">
    <property type="term" value="P:CAAX-box protein maturation"/>
    <property type="evidence" value="ECO:0007669"/>
    <property type="project" value="UniProtKB-ARBA"/>
</dbReference>
<accession>A0A495IYP8</accession>
<feature type="transmembrane region" description="Helical" evidence="1">
    <location>
        <begin position="277"/>
        <end position="294"/>
    </location>
</feature>
<evidence type="ECO:0000313" key="4">
    <source>
        <dbReference type="Proteomes" id="UP000268007"/>
    </source>
</evidence>